<dbReference type="GO" id="GO:0003924">
    <property type="term" value="F:GTPase activity"/>
    <property type="evidence" value="ECO:0007669"/>
    <property type="project" value="InterPro"/>
</dbReference>
<dbReference type="OrthoDB" id="2135133at2759"/>
<dbReference type="Gene3D" id="1.20.1000.10">
    <property type="entry name" value="Guanylate-binding protein, C-terminal domain"/>
    <property type="match status" value="1"/>
</dbReference>
<dbReference type="CDD" id="cd01851">
    <property type="entry name" value="GBP"/>
    <property type="match status" value="1"/>
</dbReference>
<dbReference type="SUPFAM" id="SSF48340">
    <property type="entry name" value="Interferon-induced guanylate-binding protein 1 (GBP1), C-terminal domain"/>
    <property type="match status" value="1"/>
</dbReference>
<dbReference type="PANTHER" id="PTHR10751">
    <property type="entry name" value="GUANYLATE BINDING PROTEIN"/>
    <property type="match status" value="1"/>
</dbReference>
<evidence type="ECO:0000259" key="6">
    <source>
        <dbReference type="PROSITE" id="PS51715"/>
    </source>
</evidence>
<protein>
    <recommendedName>
        <fullName evidence="6">GB1/RHD3-type G domain-containing protein</fullName>
    </recommendedName>
</protein>
<dbReference type="InterPro" id="IPR036543">
    <property type="entry name" value="Guanylate-bd_C_sf"/>
</dbReference>
<gene>
    <name evidence="7" type="ORF">MICPUN_80758</name>
</gene>
<accession>C1E3G1</accession>
<sequence>FGRSPVSRPSETRRNSRRATMGFFSPSKSGKASATAPPPVGKPLHLLQYDERTKKFELGSEALEALRQIRGDVGVLAVCGRARQGKSYILNQLCSAGNDAGFKVGPTVRPCTKGLWIWSAPIRRVDPVTGKAFHVVLLDTEGIDAYDQTGQYSTQIFSMAVLLSSLFCYNQMGGIDEAALDRLSLVTEMTKHIRVRSETGAAAPGRGGVRELGAFSPSFVWLLRDFYLDLNDPDSGGRISAADYLESALRNVPTVDGGSTGAVAKNAIRESIRGLFPERECFPLVRPVNDEKQLRNLDAVPRSQLRPEFIAGLDSLVELLFDRCRAKRVGSDVLNGPALAAMATQYVAAINAGAVPAIATAWQSVAESECGKAVEEGESAYAEAFFASADSCPADDAKLSACHERAVERARLAFEQRAVGDTETRAAACAKLEHALKVRFGEYREKRRASAAARCSELLAAAATRVMGCANAPDAKIADVLKRIDSEVDAYLGEADGPSAHDRLCVFLR</sequence>
<proteinExistence type="inferred from homology"/>
<name>C1E3G1_MICCC</name>
<feature type="region of interest" description="Disordered" evidence="5">
    <location>
        <begin position="1"/>
        <end position="42"/>
    </location>
</feature>
<keyword evidence="3" id="KW-0342">GTP-binding</keyword>
<dbReference type="Gene3D" id="3.40.50.300">
    <property type="entry name" value="P-loop containing nucleotide triphosphate hydrolases"/>
    <property type="match status" value="1"/>
</dbReference>
<dbReference type="SUPFAM" id="SSF52540">
    <property type="entry name" value="P-loop containing nucleoside triphosphate hydrolases"/>
    <property type="match status" value="1"/>
</dbReference>
<dbReference type="InterPro" id="IPR027417">
    <property type="entry name" value="P-loop_NTPase"/>
</dbReference>
<evidence type="ECO:0000313" key="8">
    <source>
        <dbReference type="Proteomes" id="UP000002009"/>
    </source>
</evidence>
<dbReference type="GO" id="GO:0005525">
    <property type="term" value="F:GTP binding"/>
    <property type="evidence" value="ECO:0007669"/>
    <property type="project" value="UniProtKB-KW"/>
</dbReference>
<dbReference type="EMBL" id="CP001325">
    <property type="protein sequence ID" value="ACO62930.1"/>
    <property type="molecule type" value="Genomic_DNA"/>
</dbReference>
<dbReference type="InterPro" id="IPR030386">
    <property type="entry name" value="G_GB1_RHD3_dom"/>
</dbReference>
<keyword evidence="1" id="KW-0547">Nucleotide-binding</keyword>
<dbReference type="AlphaFoldDB" id="C1E3G1"/>
<dbReference type="eggNOG" id="KOG2037">
    <property type="taxonomic scope" value="Eukaryota"/>
</dbReference>
<feature type="non-terminal residue" evidence="7">
    <location>
        <position position="509"/>
    </location>
</feature>
<dbReference type="Proteomes" id="UP000002009">
    <property type="component" value="Chromosome 4"/>
</dbReference>
<dbReference type="KEGG" id="mis:MICPUN_80758"/>
<evidence type="ECO:0000313" key="7">
    <source>
        <dbReference type="EMBL" id="ACO62930.1"/>
    </source>
</evidence>
<evidence type="ECO:0000256" key="1">
    <source>
        <dbReference type="ARBA" id="ARBA00022741"/>
    </source>
</evidence>
<dbReference type="RefSeq" id="XP_002501672.1">
    <property type="nucleotide sequence ID" value="XM_002501626.1"/>
</dbReference>
<dbReference type="Pfam" id="PF02263">
    <property type="entry name" value="GBP"/>
    <property type="match status" value="1"/>
</dbReference>
<feature type="non-terminal residue" evidence="7">
    <location>
        <position position="1"/>
    </location>
</feature>
<evidence type="ECO:0000256" key="5">
    <source>
        <dbReference type="SAM" id="MobiDB-lite"/>
    </source>
</evidence>
<evidence type="ECO:0000256" key="2">
    <source>
        <dbReference type="ARBA" id="ARBA00022801"/>
    </source>
</evidence>
<dbReference type="PROSITE" id="PS51715">
    <property type="entry name" value="G_GB1_RHD3"/>
    <property type="match status" value="1"/>
</dbReference>
<keyword evidence="8" id="KW-1185">Reference proteome</keyword>
<feature type="domain" description="GB1/RHD3-type G" evidence="6">
    <location>
        <begin position="70"/>
        <end position="325"/>
    </location>
</feature>
<evidence type="ECO:0000256" key="4">
    <source>
        <dbReference type="PROSITE-ProRule" id="PRU01052"/>
    </source>
</evidence>
<dbReference type="InterPro" id="IPR015894">
    <property type="entry name" value="Guanylate-bd_N"/>
</dbReference>
<dbReference type="GeneID" id="8242575"/>
<evidence type="ECO:0000256" key="3">
    <source>
        <dbReference type="ARBA" id="ARBA00023134"/>
    </source>
</evidence>
<dbReference type="InParanoid" id="C1E3G1"/>
<dbReference type="OMA" id="CYNQMGG"/>
<comment type="similarity">
    <text evidence="4">Belongs to the TRAFAC class dynamin-like GTPase superfamily. GB1/RHD3 GTPase family.</text>
</comment>
<dbReference type="Pfam" id="PF02841">
    <property type="entry name" value="GBP_C"/>
    <property type="match status" value="1"/>
</dbReference>
<dbReference type="InterPro" id="IPR003191">
    <property type="entry name" value="Guanylate-bd/ATL_C"/>
</dbReference>
<keyword evidence="2" id="KW-0378">Hydrolase</keyword>
<reference evidence="7 8" key="1">
    <citation type="journal article" date="2009" name="Science">
        <title>Green evolution and dynamic adaptations revealed by genomes of the marine picoeukaryotes Micromonas.</title>
        <authorList>
            <person name="Worden A.Z."/>
            <person name="Lee J.H."/>
            <person name="Mock T."/>
            <person name="Rouze P."/>
            <person name="Simmons M.P."/>
            <person name="Aerts A.L."/>
            <person name="Allen A.E."/>
            <person name="Cuvelier M.L."/>
            <person name="Derelle E."/>
            <person name="Everett M.V."/>
            <person name="Foulon E."/>
            <person name="Grimwood J."/>
            <person name="Gundlach H."/>
            <person name="Henrissat B."/>
            <person name="Napoli C."/>
            <person name="McDonald S.M."/>
            <person name="Parker M.S."/>
            <person name="Rombauts S."/>
            <person name="Salamov A."/>
            <person name="Von Dassow P."/>
            <person name="Badger J.H."/>
            <person name="Coutinho P.M."/>
            <person name="Demir E."/>
            <person name="Dubchak I."/>
            <person name="Gentemann C."/>
            <person name="Eikrem W."/>
            <person name="Gready J.E."/>
            <person name="John U."/>
            <person name="Lanier W."/>
            <person name="Lindquist E.A."/>
            <person name="Lucas S."/>
            <person name="Mayer K.F."/>
            <person name="Moreau H."/>
            <person name="Not F."/>
            <person name="Otillar R."/>
            <person name="Panaud O."/>
            <person name="Pangilinan J."/>
            <person name="Paulsen I."/>
            <person name="Piegu B."/>
            <person name="Poliakov A."/>
            <person name="Robbens S."/>
            <person name="Schmutz J."/>
            <person name="Toulza E."/>
            <person name="Wyss T."/>
            <person name="Zelensky A."/>
            <person name="Zhou K."/>
            <person name="Armbrust E.V."/>
            <person name="Bhattacharya D."/>
            <person name="Goodenough U.W."/>
            <person name="Van de Peer Y."/>
            <person name="Grigoriev I.V."/>
        </authorList>
    </citation>
    <scope>NUCLEOTIDE SEQUENCE [LARGE SCALE GENOMIC DNA]</scope>
    <source>
        <strain evidence="8">RCC299 / NOUM17</strain>
    </source>
</reference>
<organism evidence="7 8">
    <name type="scientific">Micromonas commoda (strain RCC299 / NOUM17 / CCMP2709)</name>
    <name type="common">Picoplanktonic green alga</name>
    <dbReference type="NCBI Taxonomy" id="296587"/>
    <lineage>
        <taxon>Eukaryota</taxon>
        <taxon>Viridiplantae</taxon>
        <taxon>Chlorophyta</taxon>
        <taxon>Mamiellophyceae</taxon>
        <taxon>Mamiellales</taxon>
        <taxon>Mamiellaceae</taxon>
        <taxon>Micromonas</taxon>
    </lineage>
</organism>